<dbReference type="AlphaFoldDB" id="A0A518DSB0"/>
<reference evidence="2 3" key="1">
    <citation type="submission" date="2019-02" db="EMBL/GenBank/DDBJ databases">
        <title>Deep-cultivation of Planctomycetes and their phenomic and genomic characterization uncovers novel biology.</title>
        <authorList>
            <person name="Wiegand S."/>
            <person name="Jogler M."/>
            <person name="Boedeker C."/>
            <person name="Pinto D."/>
            <person name="Vollmers J."/>
            <person name="Rivas-Marin E."/>
            <person name="Kohn T."/>
            <person name="Peeters S.H."/>
            <person name="Heuer A."/>
            <person name="Rast P."/>
            <person name="Oberbeckmann S."/>
            <person name="Bunk B."/>
            <person name="Jeske O."/>
            <person name="Meyerdierks A."/>
            <person name="Storesund J.E."/>
            <person name="Kallscheuer N."/>
            <person name="Luecker S."/>
            <person name="Lage O.M."/>
            <person name="Pohl T."/>
            <person name="Merkel B.J."/>
            <person name="Hornburger P."/>
            <person name="Mueller R.-W."/>
            <person name="Bruemmer F."/>
            <person name="Labrenz M."/>
            <person name="Spormann A.M."/>
            <person name="Op den Camp H."/>
            <person name="Overmann J."/>
            <person name="Amann R."/>
            <person name="Jetten M.S.M."/>
            <person name="Mascher T."/>
            <person name="Medema M.H."/>
            <person name="Devos D.P."/>
            <person name="Kaster A.-K."/>
            <person name="Ovreas L."/>
            <person name="Rohde M."/>
            <person name="Galperin M.Y."/>
            <person name="Jogler C."/>
        </authorList>
    </citation>
    <scope>NUCLEOTIDE SEQUENCE [LARGE SCALE GENOMIC DNA]</scope>
    <source>
        <strain evidence="2 3">Pla85_3_4</strain>
    </source>
</reference>
<dbReference type="EMBL" id="CP036433">
    <property type="protein sequence ID" value="QDU94727.1"/>
    <property type="molecule type" value="Genomic_DNA"/>
</dbReference>
<evidence type="ECO:0008006" key="4">
    <source>
        <dbReference type="Google" id="ProtNLM"/>
    </source>
</evidence>
<keyword evidence="3" id="KW-1185">Reference proteome</keyword>
<evidence type="ECO:0000256" key="1">
    <source>
        <dbReference type="SAM" id="SignalP"/>
    </source>
</evidence>
<proteinExistence type="predicted"/>
<feature type="chain" id="PRO_5021844769" description="SLA1 homology domain-containing protein" evidence="1">
    <location>
        <begin position="30"/>
        <end position="499"/>
    </location>
</feature>
<evidence type="ECO:0000313" key="3">
    <source>
        <dbReference type="Proteomes" id="UP000317648"/>
    </source>
</evidence>
<sequence precursor="true">MSRVPPLINAAFAICFAFFAGCAVSPAAAQEIWDYSPYEIEVWLAFGDSPELTPRFREETEKRIFDSTEAYIGGAWNLHFAEPPPQLVWDIAHNMEALTADRIDLAARTDPDFQAKVLAGDKLILVSVLADTFTYYVAARELDCRTRTWGPIRYRTTQQRSLLPYLAYEAVAESFLPLVRIEEGYSGEREEIDGGESHKVRADYARVQIRAGCLIVGDDHPALPKIDSVFRPIIRRNNRMGKPQAIQEIPWTYMVTRSRDGVELHCEVFSGMRSPLAGKSGRRTLRLAVAIEPPFQETLLQLESRVSNTNPAPAPLPGYEIYEKNLLTGRSELLGETDWRGALNIPKGESPVRLLYIKSGDRLLARLPLIPGAEESVTAEIYEDELRLEAESVNSGFQARVMDLVARRQVLASQVRTRIEKEKYDEAEKIIAEVRSFNTLSDMINELGTFQKRYATKDVRLKSRIDPMFQESRDLIYKFLAADLANELLKELNAAKSGG</sequence>
<organism evidence="2 3">
    <name type="scientific">Lignipirellula cremea</name>
    <dbReference type="NCBI Taxonomy" id="2528010"/>
    <lineage>
        <taxon>Bacteria</taxon>
        <taxon>Pseudomonadati</taxon>
        <taxon>Planctomycetota</taxon>
        <taxon>Planctomycetia</taxon>
        <taxon>Pirellulales</taxon>
        <taxon>Pirellulaceae</taxon>
        <taxon>Lignipirellula</taxon>
    </lineage>
</organism>
<dbReference type="RefSeq" id="WP_145053379.1">
    <property type="nucleotide sequence ID" value="NZ_CP036433.1"/>
</dbReference>
<dbReference type="OrthoDB" id="240747at2"/>
<gene>
    <name evidence="2" type="ORF">Pla8534_25330</name>
</gene>
<dbReference type="PROSITE" id="PS51257">
    <property type="entry name" value="PROKAR_LIPOPROTEIN"/>
    <property type="match status" value="1"/>
</dbReference>
<dbReference type="Proteomes" id="UP000317648">
    <property type="component" value="Chromosome"/>
</dbReference>
<accession>A0A518DSB0</accession>
<protein>
    <recommendedName>
        <fullName evidence="4">SLA1 homology domain-containing protein</fullName>
    </recommendedName>
</protein>
<name>A0A518DSB0_9BACT</name>
<dbReference type="KEGG" id="lcre:Pla8534_25330"/>
<keyword evidence="1" id="KW-0732">Signal</keyword>
<feature type="signal peptide" evidence="1">
    <location>
        <begin position="1"/>
        <end position="29"/>
    </location>
</feature>
<evidence type="ECO:0000313" key="2">
    <source>
        <dbReference type="EMBL" id="QDU94727.1"/>
    </source>
</evidence>